<dbReference type="EMBL" id="JAUSRD010000015">
    <property type="protein sequence ID" value="MDP9895949.1"/>
    <property type="molecule type" value="Genomic_DNA"/>
</dbReference>
<dbReference type="Pfam" id="PF20249">
    <property type="entry name" value="VasX_N"/>
    <property type="match status" value="1"/>
</dbReference>
<keyword evidence="1" id="KW-0812">Transmembrane</keyword>
<accession>A0AAW8D605</accession>
<reference evidence="3" key="1">
    <citation type="submission" date="2023-07" db="EMBL/GenBank/DDBJ databases">
        <title>Sorghum-associated microbial communities from plants grown in Nebraska, USA.</title>
        <authorList>
            <person name="Schachtman D."/>
        </authorList>
    </citation>
    <scope>NUCLEOTIDE SEQUENCE</scope>
    <source>
        <strain evidence="3">DS3754</strain>
    </source>
</reference>
<dbReference type="AlphaFoldDB" id="A0AAW8D605"/>
<organism evidence="3 4">
    <name type="scientific">Variovorax boronicumulans</name>
    <dbReference type="NCBI Taxonomy" id="436515"/>
    <lineage>
        <taxon>Bacteria</taxon>
        <taxon>Pseudomonadati</taxon>
        <taxon>Pseudomonadota</taxon>
        <taxon>Betaproteobacteria</taxon>
        <taxon>Burkholderiales</taxon>
        <taxon>Comamonadaceae</taxon>
        <taxon>Variovorax</taxon>
    </lineage>
</organism>
<evidence type="ECO:0000259" key="2">
    <source>
        <dbReference type="Pfam" id="PF20249"/>
    </source>
</evidence>
<feature type="transmembrane region" description="Helical" evidence="1">
    <location>
        <begin position="774"/>
        <end position="794"/>
    </location>
</feature>
<comment type="caution">
    <text evidence="3">The sequence shown here is derived from an EMBL/GenBank/DDBJ whole genome shotgun (WGS) entry which is preliminary data.</text>
</comment>
<keyword evidence="1" id="KW-1133">Transmembrane helix</keyword>
<feature type="domain" description="Toxin VasX N-terminal region" evidence="2">
    <location>
        <begin position="9"/>
        <end position="165"/>
    </location>
</feature>
<evidence type="ECO:0000256" key="1">
    <source>
        <dbReference type="SAM" id="Phobius"/>
    </source>
</evidence>
<dbReference type="InterPro" id="IPR046864">
    <property type="entry name" value="VasX_N"/>
</dbReference>
<dbReference type="NCBIfam" id="NF041559">
    <property type="entry name" value="BTH_I2691_fam"/>
    <property type="match status" value="1"/>
</dbReference>
<dbReference type="InterPro" id="IPR048126">
    <property type="entry name" value="Toxin_VasX"/>
</dbReference>
<dbReference type="CDD" id="cd20707">
    <property type="entry name" value="MIX_III"/>
    <property type="match status" value="1"/>
</dbReference>
<gene>
    <name evidence="3" type="ORF">J2W31_005076</name>
</gene>
<evidence type="ECO:0000313" key="4">
    <source>
        <dbReference type="Proteomes" id="UP001242045"/>
    </source>
</evidence>
<keyword evidence="1" id="KW-0472">Membrane</keyword>
<protein>
    <recommendedName>
        <fullName evidence="2">Toxin VasX N-terminal region domain-containing protein</fullName>
    </recommendedName>
</protein>
<feature type="transmembrane region" description="Helical" evidence="1">
    <location>
        <begin position="856"/>
        <end position="881"/>
    </location>
</feature>
<evidence type="ECO:0000313" key="3">
    <source>
        <dbReference type="EMBL" id="MDP9895949.1"/>
    </source>
</evidence>
<sequence length="1001" mass="107912">MSTSTAAGCDNCNKSGLSLLLLRPSPIAVAGHLVPPGSESLQTDQSGLVPAHALTESRYVLRLLRAGYVHVYIPNPPQGVKEWLVYRVTDNADIVEQSNPVFAQMPPPPACSNSAHNAAGMRLLHIPQAHKIPTVWIAYSANLWNDKLRKQNRANPEAMMQVDLAGGTTPGSFLPTASRLRSSVLECALNNLSINKATDHDFQFNTLAPIVDSLADNLVRAAACHPLTAGKERAVVLLDPVGLTTELNALRLRRHEIARRAIEAEAARPENEHALKSSEAMLGLKELQARVEYAKALEKLAPIVSFKEYSEPKPGNPFFGATIAPFRYEGRTWEEIEGEGRGAEANPLGRVWPSGGSDRVRLEADKALAKSWGDIADEYSETARAQWMKDFHDRMKREHLDVVARFEADWWATRKSDSFKLYFEMHFDDADPNALLQAHSCGLVYAREVSISTTPAPLTTGEVLVAYVEELAGDPSQPSSVMVRALAANQKEILKKLQPIWAIEKAGVYAHESRNDKLFDLGVGLLRKLESSGLASKPRYSWLAPALGNLFGGYSLTVAQGLTGAVSALAASLGAAFLSTDRARKLVARAQGLAMVQRTTDFVLKGFIDGSVLRVPLQITMHYPAGKGILMLFRDRGTHTYSQAAGLIRGGAIEITLLTDNLEMAKYGGNVEDAIRDGAGRIDTPANPKPAIVMGSTAWRGMQLRGPDFDKLWLDGRMSSANAKAAALEMMQGKQAIITTLDGRLALGGLLLNGLGLIGSFGQINDEREEVRRAAWFGLVDGASGVLGGLAGVWEVALKAKLTLQVGQGAIERSVTVHSLRAAGHVLGAVAGLANAGMNWMRASTADNAEERTVGYLYRASSVLFVGTFGTFIASATGALADRMVAKGVARAVAIRIAARFGAQGVIAGALSGWGTVLLGLAVLFEVGAVIMTPSEMEKWAKRTRFGNRSFGKFANWAEEQAELVRLFSPEQKKTTPPTVPTIFFPIMIPGSEPPPEPQMA</sequence>
<dbReference type="RefSeq" id="WP_307686444.1">
    <property type="nucleotide sequence ID" value="NZ_JAUSRD010000015.1"/>
</dbReference>
<proteinExistence type="predicted"/>
<name>A0AAW8D605_9BURK</name>
<feature type="transmembrane region" description="Helical" evidence="1">
    <location>
        <begin position="745"/>
        <end position="762"/>
    </location>
</feature>
<dbReference type="Proteomes" id="UP001242045">
    <property type="component" value="Unassembled WGS sequence"/>
</dbReference>